<dbReference type="Proteomes" id="UP000293347">
    <property type="component" value="Unassembled WGS sequence"/>
</dbReference>
<keyword evidence="1" id="KW-1133">Transmembrane helix</keyword>
<keyword evidence="3" id="KW-1185">Reference proteome</keyword>
<evidence type="ECO:0000256" key="1">
    <source>
        <dbReference type="SAM" id="Phobius"/>
    </source>
</evidence>
<feature type="transmembrane region" description="Helical" evidence="1">
    <location>
        <begin position="15"/>
        <end position="36"/>
    </location>
</feature>
<protein>
    <submittedName>
        <fullName evidence="2">Uncharacterized protein</fullName>
    </submittedName>
</protein>
<gene>
    <name evidence="2" type="ORF">EZ437_11625</name>
</gene>
<evidence type="ECO:0000313" key="3">
    <source>
        <dbReference type="Proteomes" id="UP000293347"/>
    </source>
</evidence>
<evidence type="ECO:0000313" key="2">
    <source>
        <dbReference type="EMBL" id="TCD01389.1"/>
    </source>
</evidence>
<dbReference type="RefSeq" id="WP_131596163.1">
    <property type="nucleotide sequence ID" value="NZ_SJSL01000002.1"/>
</dbReference>
<keyword evidence="1" id="KW-0472">Membrane</keyword>
<feature type="transmembrane region" description="Helical" evidence="1">
    <location>
        <begin position="48"/>
        <end position="66"/>
    </location>
</feature>
<proteinExistence type="predicted"/>
<feature type="transmembrane region" description="Helical" evidence="1">
    <location>
        <begin position="204"/>
        <end position="231"/>
    </location>
</feature>
<dbReference type="OrthoDB" id="763595at2"/>
<dbReference type="AlphaFoldDB" id="A0A4R0NMF4"/>
<name>A0A4R0NMF4_9SPHI</name>
<organism evidence="2 3">
    <name type="scientific">Pedobacter psychroterrae</name>
    <dbReference type="NCBI Taxonomy" id="2530453"/>
    <lineage>
        <taxon>Bacteria</taxon>
        <taxon>Pseudomonadati</taxon>
        <taxon>Bacteroidota</taxon>
        <taxon>Sphingobacteriia</taxon>
        <taxon>Sphingobacteriales</taxon>
        <taxon>Sphingobacteriaceae</taxon>
        <taxon>Pedobacter</taxon>
    </lineage>
</organism>
<comment type="caution">
    <text evidence="2">The sequence shown here is derived from an EMBL/GenBank/DDBJ whole genome shotgun (WGS) entry which is preliminary data.</text>
</comment>
<feature type="transmembrane region" description="Helical" evidence="1">
    <location>
        <begin position="173"/>
        <end position="192"/>
    </location>
</feature>
<sequence>MSRLFLEMSTDQTPGWAWIWLMIIFLPPSGYAALRLAYSAGGKWYHSIGYWVMFSIGSMFAGHYILLNGDILVSALIKTPVTTEAKVISIEKVIRRKLGFDHTKVTLEFNGSKIALEARPYSYFYLQDKSKLQINAGASFLGNHYVTSTGIASQEKASARWLHLEDWAYRHRWLGVIILCMIAGVAIKFKFFPDKPGEKPRPIGFWKIMGLTMGILMAIAVVLYAALLIYFKFFMTRN</sequence>
<reference evidence="2 3" key="1">
    <citation type="submission" date="2019-02" db="EMBL/GenBank/DDBJ databases">
        <title>Pedobacter sp. RP-1-14 sp. nov., isolated from Arctic soil.</title>
        <authorList>
            <person name="Dahal R.H."/>
        </authorList>
    </citation>
    <scope>NUCLEOTIDE SEQUENCE [LARGE SCALE GENOMIC DNA]</scope>
    <source>
        <strain evidence="2 3">RP-1-14</strain>
    </source>
</reference>
<keyword evidence="1" id="KW-0812">Transmembrane</keyword>
<accession>A0A4R0NMF4</accession>
<dbReference type="EMBL" id="SJSL01000002">
    <property type="protein sequence ID" value="TCD01389.1"/>
    <property type="molecule type" value="Genomic_DNA"/>
</dbReference>